<protein>
    <submittedName>
        <fullName evidence="1">Uncharacterized protein</fullName>
    </submittedName>
</protein>
<organism evidence="1 2">
    <name type="scientific">Brassica napus</name>
    <name type="common">Rape</name>
    <dbReference type="NCBI Taxonomy" id="3708"/>
    <lineage>
        <taxon>Eukaryota</taxon>
        <taxon>Viridiplantae</taxon>
        <taxon>Streptophyta</taxon>
        <taxon>Embryophyta</taxon>
        <taxon>Tracheophyta</taxon>
        <taxon>Spermatophyta</taxon>
        <taxon>Magnoliopsida</taxon>
        <taxon>eudicotyledons</taxon>
        <taxon>Gunneridae</taxon>
        <taxon>Pentapetalae</taxon>
        <taxon>rosids</taxon>
        <taxon>malvids</taxon>
        <taxon>Brassicales</taxon>
        <taxon>Brassicaceae</taxon>
        <taxon>Brassiceae</taxon>
        <taxon>Brassica</taxon>
    </lineage>
</organism>
<evidence type="ECO:0000313" key="2">
    <source>
        <dbReference type="Proteomes" id="UP000824890"/>
    </source>
</evidence>
<proteinExistence type="predicted"/>
<keyword evidence="2" id="KW-1185">Reference proteome</keyword>
<sequence length="61" mass="6713">MGKTYEKHMEERLGQLESSGLDNAVGMSKRGRVFGLGALHNKVLPACDVSCMHAKLLKKLK</sequence>
<name>A0ABQ8BA09_BRANA</name>
<reference evidence="1 2" key="1">
    <citation type="submission" date="2021-05" db="EMBL/GenBank/DDBJ databases">
        <title>Genome Assembly of Synthetic Allotetraploid Brassica napus Reveals Homoeologous Exchanges between Subgenomes.</title>
        <authorList>
            <person name="Davis J.T."/>
        </authorList>
    </citation>
    <scope>NUCLEOTIDE SEQUENCE [LARGE SCALE GENOMIC DNA]</scope>
    <source>
        <strain evidence="2">cv. Da-Ae</strain>
        <tissue evidence="1">Seedling</tissue>
    </source>
</reference>
<comment type="caution">
    <text evidence="1">The sequence shown here is derived from an EMBL/GenBank/DDBJ whole genome shotgun (WGS) entry which is preliminary data.</text>
</comment>
<accession>A0ABQ8BA09</accession>
<dbReference type="Proteomes" id="UP000824890">
    <property type="component" value="Unassembled WGS sequence"/>
</dbReference>
<evidence type="ECO:0000313" key="1">
    <source>
        <dbReference type="EMBL" id="KAH0901647.1"/>
    </source>
</evidence>
<dbReference type="EMBL" id="JAGKQM010000011">
    <property type="protein sequence ID" value="KAH0901647.1"/>
    <property type="molecule type" value="Genomic_DNA"/>
</dbReference>
<gene>
    <name evidence="1" type="ORF">HID58_041150</name>
</gene>